<dbReference type="PROSITE" id="PS51462">
    <property type="entry name" value="NUDIX"/>
    <property type="match status" value="1"/>
</dbReference>
<comment type="catalytic activity">
    <reaction evidence="11">
        <text>a 5'-end CoA-ribonucleoside in mRNA + H2O = a 5'-end phospho-adenosine-phospho-ribonucleoside in mRNA + (R)-4'-phosphopantetheine + 2 H(+)</text>
        <dbReference type="Rhea" id="RHEA:67592"/>
        <dbReference type="Rhea" id="RHEA-COMP:15719"/>
        <dbReference type="Rhea" id="RHEA-COMP:17276"/>
        <dbReference type="ChEBI" id="CHEBI:15377"/>
        <dbReference type="ChEBI" id="CHEBI:15378"/>
        <dbReference type="ChEBI" id="CHEBI:61723"/>
        <dbReference type="ChEBI" id="CHEBI:144051"/>
        <dbReference type="ChEBI" id="CHEBI:172371"/>
    </reaction>
    <physiologicalReaction direction="left-to-right" evidence="11">
        <dbReference type="Rhea" id="RHEA:67593"/>
    </physiologicalReaction>
</comment>
<evidence type="ECO:0000256" key="12">
    <source>
        <dbReference type="ARBA" id="ARBA00048896"/>
    </source>
</evidence>
<comment type="function">
    <text evidence="10">Catalyzes the asymmetric hydrolysis of diadenosine 5',5'''-P1,P4-tetraphosphate (Ap4A) to yield AMP and ATP. Exhibits decapping activity towards FAD-capped RNAs and dpCoA-capped RNAs in vitro.</text>
</comment>
<dbReference type="Pfam" id="PF00293">
    <property type="entry name" value="NUDIX"/>
    <property type="match status" value="1"/>
</dbReference>
<evidence type="ECO:0000256" key="6">
    <source>
        <dbReference type="ARBA" id="ARBA00022801"/>
    </source>
</evidence>
<dbReference type="Proteomes" id="UP000694523">
    <property type="component" value="Unplaced"/>
</dbReference>
<keyword evidence="5" id="KW-0547">Nucleotide-binding</keyword>
<comment type="catalytic activity">
    <reaction evidence="12">
        <text>P(1),P(4)-bis(5'-guanosyl) tetraphosphate + H2O = GMP + GTP + 2 H(+)</text>
        <dbReference type="Rhea" id="RHEA:22484"/>
        <dbReference type="ChEBI" id="CHEBI:15377"/>
        <dbReference type="ChEBI" id="CHEBI:15378"/>
        <dbReference type="ChEBI" id="CHEBI:37565"/>
        <dbReference type="ChEBI" id="CHEBI:57553"/>
        <dbReference type="ChEBI" id="CHEBI:58115"/>
        <dbReference type="EC" id="3.6.1.17"/>
    </reaction>
</comment>
<organism evidence="15 16">
    <name type="scientific">Neogobius melanostomus</name>
    <name type="common">round goby</name>
    <dbReference type="NCBI Taxonomy" id="47308"/>
    <lineage>
        <taxon>Eukaryota</taxon>
        <taxon>Metazoa</taxon>
        <taxon>Chordata</taxon>
        <taxon>Craniata</taxon>
        <taxon>Vertebrata</taxon>
        <taxon>Euteleostomi</taxon>
        <taxon>Actinopterygii</taxon>
        <taxon>Neopterygii</taxon>
        <taxon>Teleostei</taxon>
        <taxon>Neoteleostei</taxon>
        <taxon>Acanthomorphata</taxon>
        <taxon>Gobiaria</taxon>
        <taxon>Gobiiformes</taxon>
        <taxon>Gobioidei</taxon>
        <taxon>Gobiidae</taxon>
        <taxon>Benthophilinae</taxon>
        <taxon>Neogobiini</taxon>
        <taxon>Neogobius</taxon>
    </lineage>
</organism>
<dbReference type="GO" id="GO:0006754">
    <property type="term" value="P:ATP biosynthetic process"/>
    <property type="evidence" value="ECO:0007669"/>
    <property type="project" value="TreeGrafter"/>
</dbReference>
<proteinExistence type="inferred from homology"/>
<dbReference type="PRINTS" id="PR01405">
    <property type="entry name" value="TETRPHPHTASE"/>
</dbReference>
<evidence type="ECO:0000256" key="4">
    <source>
        <dbReference type="ARBA" id="ARBA00018911"/>
    </source>
</evidence>
<evidence type="ECO:0000256" key="8">
    <source>
        <dbReference type="ARBA" id="ARBA00029676"/>
    </source>
</evidence>
<comment type="catalytic activity">
    <reaction evidence="7">
        <text>a 5'-end FAD-phospho-ribonucleoside in mRNA + H2O = a 5'-end phospho-adenosine-phospho-ribonucleoside in mRNA + FMN + 2 H(+)</text>
        <dbReference type="Rhea" id="RHEA:67588"/>
        <dbReference type="Rhea" id="RHEA-COMP:15719"/>
        <dbReference type="Rhea" id="RHEA-COMP:17275"/>
        <dbReference type="ChEBI" id="CHEBI:15377"/>
        <dbReference type="ChEBI" id="CHEBI:15378"/>
        <dbReference type="ChEBI" id="CHEBI:58210"/>
        <dbReference type="ChEBI" id="CHEBI:144051"/>
        <dbReference type="ChEBI" id="CHEBI:172372"/>
    </reaction>
    <physiologicalReaction direction="left-to-right" evidence="7">
        <dbReference type="Rhea" id="RHEA:67589"/>
    </physiologicalReaction>
</comment>
<dbReference type="PANTHER" id="PTHR21340">
    <property type="entry name" value="DIADENOSINE 5,5-P1,P4-TETRAPHOSPHATE PYROPHOSPHOHYDROLASE MUTT"/>
    <property type="match status" value="1"/>
</dbReference>
<dbReference type="SUPFAM" id="SSF55811">
    <property type="entry name" value="Nudix"/>
    <property type="match status" value="1"/>
</dbReference>
<dbReference type="InterPro" id="IPR020084">
    <property type="entry name" value="NUDIX_hydrolase_CS"/>
</dbReference>
<evidence type="ECO:0000256" key="10">
    <source>
        <dbReference type="ARBA" id="ARBA00045172"/>
    </source>
</evidence>
<evidence type="ECO:0000256" key="7">
    <source>
        <dbReference type="ARBA" id="ARBA00024504"/>
    </source>
</evidence>
<protein>
    <recommendedName>
        <fullName evidence="4">Bis(5'-nucleosyl)-tetraphosphatase [asymmetrical]</fullName>
        <ecNumber evidence="3">3.6.1.17</ecNumber>
    </recommendedName>
    <alternativeName>
        <fullName evidence="9">Diadenosine 5',5'''-P1,P4-tetraphosphate asymmetrical hydrolase</fullName>
    </alternativeName>
    <alternativeName>
        <fullName evidence="8">Nucleoside diphosphate-linked moiety X motif 2</fullName>
    </alternativeName>
</protein>
<dbReference type="PROSITE" id="PS00893">
    <property type="entry name" value="NUDIX_BOX"/>
    <property type="match status" value="1"/>
</dbReference>
<evidence type="ECO:0000313" key="15">
    <source>
        <dbReference type="Ensembl" id="ENSNMLP00000033944.1"/>
    </source>
</evidence>
<dbReference type="Ensembl" id="ENSNMLT00000037815.1">
    <property type="protein sequence ID" value="ENSNMLP00000033944.1"/>
    <property type="gene ID" value="ENSNMLG00000021178.1"/>
</dbReference>
<evidence type="ECO:0000256" key="3">
    <source>
        <dbReference type="ARBA" id="ARBA00012447"/>
    </source>
</evidence>
<dbReference type="InterPro" id="IPR003565">
    <property type="entry name" value="Tetra_PHTase"/>
</dbReference>
<dbReference type="GO" id="GO:0004081">
    <property type="term" value="F:bis(5'-nucleosyl)-tetraphosphatase (asymmetrical) activity"/>
    <property type="evidence" value="ECO:0007669"/>
    <property type="project" value="UniProtKB-EC"/>
</dbReference>
<evidence type="ECO:0000313" key="16">
    <source>
        <dbReference type="Proteomes" id="UP000694523"/>
    </source>
</evidence>
<dbReference type="EC" id="3.6.1.17" evidence="3"/>
<reference evidence="15" key="2">
    <citation type="submission" date="2025-09" db="UniProtKB">
        <authorList>
            <consortium name="Ensembl"/>
        </authorList>
    </citation>
    <scope>IDENTIFICATION</scope>
</reference>
<feature type="region of interest" description="Disordered" evidence="13">
    <location>
        <begin position="83"/>
        <end position="137"/>
    </location>
</feature>
<keyword evidence="16" id="KW-1185">Reference proteome</keyword>
<comment type="similarity">
    <text evidence="2">Belongs to the Nudix hydrolase family.</text>
</comment>
<evidence type="ECO:0000256" key="1">
    <source>
        <dbReference type="ARBA" id="ARBA00001968"/>
    </source>
</evidence>
<dbReference type="InterPro" id="IPR051325">
    <property type="entry name" value="Nudix_hydrolase_domain"/>
</dbReference>
<comment type="cofactor">
    <cofactor evidence="1">
        <name>a divalent metal cation</name>
        <dbReference type="ChEBI" id="CHEBI:60240"/>
    </cofactor>
</comment>
<dbReference type="GO" id="GO:0006167">
    <property type="term" value="P:AMP biosynthetic process"/>
    <property type="evidence" value="ECO:0007669"/>
    <property type="project" value="TreeGrafter"/>
</dbReference>
<evidence type="ECO:0000256" key="5">
    <source>
        <dbReference type="ARBA" id="ARBA00022741"/>
    </source>
</evidence>
<dbReference type="PANTHER" id="PTHR21340:SF0">
    <property type="entry name" value="BIS(5'-NUCLEOSYL)-TETRAPHOSPHATASE [ASYMMETRICAL]"/>
    <property type="match status" value="1"/>
</dbReference>
<evidence type="ECO:0000256" key="13">
    <source>
        <dbReference type="SAM" id="MobiDB-lite"/>
    </source>
</evidence>
<feature type="domain" description="Nudix hydrolase" evidence="14">
    <location>
        <begin position="1"/>
        <end position="154"/>
    </location>
</feature>
<dbReference type="InterPro" id="IPR000086">
    <property type="entry name" value="NUDIX_hydrolase_dom"/>
</dbReference>
<dbReference type="Gene3D" id="3.90.79.10">
    <property type="entry name" value="Nucleoside Triphosphate Pyrophosphohydrolase"/>
    <property type="match status" value="1"/>
</dbReference>
<dbReference type="InterPro" id="IPR015797">
    <property type="entry name" value="NUDIX_hydrolase-like_dom_sf"/>
</dbReference>
<evidence type="ECO:0000256" key="9">
    <source>
        <dbReference type="ARBA" id="ARBA00032644"/>
    </source>
</evidence>
<feature type="compositionally biased region" description="Polar residues" evidence="13">
    <location>
        <begin position="123"/>
        <end position="137"/>
    </location>
</feature>
<evidence type="ECO:0000256" key="11">
    <source>
        <dbReference type="ARBA" id="ARBA00048667"/>
    </source>
</evidence>
<name>A0A8C6UJQ6_9GOBI</name>
<keyword evidence="6" id="KW-0378">Hydrolase</keyword>
<accession>A0A8C6UJQ6</accession>
<sequence>MALRACGFIIFRCVPPESAIEFLLLQTSYGEHHWTPPKGHVDPGEDDLTTALRETQEEAGLSREQLSVVPEFVRELHYRYGGGLKSRCTGSPSSSTPTPWSPSPPSTRPSAGHGWRTPAPWPGTQTSSRHSGQRTSTCCGDRALCEVVEGQSAS</sequence>
<dbReference type="GO" id="GO:0000166">
    <property type="term" value="F:nucleotide binding"/>
    <property type="evidence" value="ECO:0007669"/>
    <property type="project" value="UniProtKB-KW"/>
</dbReference>
<evidence type="ECO:0000259" key="14">
    <source>
        <dbReference type="PROSITE" id="PS51462"/>
    </source>
</evidence>
<reference evidence="15" key="1">
    <citation type="submission" date="2025-08" db="UniProtKB">
        <authorList>
            <consortium name="Ensembl"/>
        </authorList>
    </citation>
    <scope>IDENTIFICATION</scope>
</reference>
<evidence type="ECO:0000256" key="2">
    <source>
        <dbReference type="ARBA" id="ARBA00005582"/>
    </source>
</evidence>
<dbReference type="AlphaFoldDB" id="A0A8C6UJQ6"/>